<reference evidence="1" key="2">
    <citation type="submission" date="2021-01" db="EMBL/GenBank/DDBJ databases">
        <authorList>
            <person name="Schikora-Tamarit M.A."/>
        </authorList>
    </citation>
    <scope>NUCLEOTIDE SEQUENCE</scope>
    <source>
        <strain evidence="1">CBS2887</strain>
    </source>
</reference>
<dbReference type="EMBL" id="JAEUBG010002387">
    <property type="protein sequence ID" value="KAH3684635.1"/>
    <property type="molecule type" value="Genomic_DNA"/>
</dbReference>
<keyword evidence="2" id="KW-1185">Reference proteome</keyword>
<name>A0A9P8TMY6_WICPI</name>
<evidence type="ECO:0000313" key="1">
    <source>
        <dbReference type="EMBL" id="KAH3684635.1"/>
    </source>
</evidence>
<dbReference type="OrthoDB" id="10586601at2759"/>
<reference evidence="1" key="1">
    <citation type="journal article" date="2021" name="Open Biol.">
        <title>Shared evolutionary footprints suggest mitochondrial oxidative damage underlies multiple complex I losses in fungi.</title>
        <authorList>
            <person name="Schikora-Tamarit M.A."/>
            <person name="Marcet-Houben M."/>
            <person name="Nosek J."/>
            <person name="Gabaldon T."/>
        </authorList>
    </citation>
    <scope>NUCLEOTIDE SEQUENCE</scope>
    <source>
        <strain evidence="1">CBS2887</strain>
    </source>
</reference>
<organism evidence="1 2">
    <name type="scientific">Wickerhamomyces pijperi</name>
    <name type="common">Yeast</name>
    <name type="synonym">Pichia pijperi</name>
    <dbReference type="NCBI Taxonomy" id="599730"/>
    <lineage>
        <taxon>Eukaryota</taxon>
        <taxon>Fungi</taxon>
        <taxon>Dikarya</taxon>
        <taxon>Ascomycota</taxon>
        <taxon>Saccharomycotina</taxon>
        <taxon>Saccharomycetes</taxon>
        <taxon>Phaffomycetales</taxon>
        <taxon>Wickerhamomycetaceae</taxon>
        <taxon>Wickerhamomyces</taxon>
    </lineage>
</organism>
<sequence>MIVCGWILWSTNFSASLNNSADKTVTEVVPSPTSSSWTLEIFTKTLAAGLSKGMDFKMVAPSLVTKAWLDEADCNNLSIPFGPRVDLTKSPTAMAPTKAERRAFSALSSVTWSP</sequence>
<accession>A0A9P8TMY6</accession>
<proteinExistence type="predicted"/>
<dbReference type="Proteomes" id="UP000774326">
    <property type="component" value="Unassembled WGS sequence"/>
</dbReference>
<comment type="caution">
    <text evidence="1">The sequence shown here is derived from an EMBL/GenBank/DDBJ whole genome shotgun (WGS) entry which is preliminary data.</text>
</comment>
<gene>
    <name evidence="1" type="ORF">WICPIJ_004391</name>
</gene>
<dbReference type="AlphaFoldDB" id="A0A9P8TMY6"/>
<evidence type="ECO:0000313" key="2">
    <source>
        <dbReference type="Proteomes" id="UP000774326"/>
    </source>
</evidence>
<protein>
    <submittedName>
        <fullName evidence="1">Uncharacterized protein</fullName>
    </submittedName>
</protein>